<dbReference type="AlphaFoldDB" id="A0A915JBJ1"/>
<proteinExistence type="predicted"/>
<sequence length="66" mass="7125">MRIGRSAVLISALMALRMLQAFATALAYCWTQGSEASVGGLNLFLDLALDTWLLGLKLVRNSANNL</sequence>
<organism evidence="2 3">
    <name type="scientific">Romanomermis culicivorax</name>
    <name type="common">Nematode worm</name>
    <dbReference type="NCBI Taxonomy" id="13658"/>
    <lineage>
        <taxon>Eukaryota</taxon>
        <taxon>Metazoa</taxon>
        <taxon>Ecdysozoa</taxon>
        <taxon>Nematoda</taxon>
        <taxon>Enoplea</taxon>
        <taxon>Dorylaimia</taxon>
        <taxon>Mermithida</taxon>
        <taxon>Mermithoidea</taxon>
        <taxon>Mermithidae</taxon>
        <taxon>Romanomermis</taxon>
    </lineage>
</organism>
<dbReference type="WBParaSite" id="nRc.2.0.1.t23016-RA">
    <property type="protein sequence ID" value="nRc.2.0.1.t23016-RA"/>
    <property type="gene ID" value="nRc.2.0.1.g23016"/>
</dbReference>
<evidence type="ECO:0000313" key="3">
    <source>
        <dbReference type="WBParaSite" id="nRc.2.0.1.t23016-RA"/>
    </source>
</evidence>
<evidence type="ECO:0000256" key="1">
    <source>
        <dbReference type="SAM" id="SignalP"/>
    </source>
</evidence>
<feature type="chain" id="PRO_5037801714" evidence="1">
    <location>
        <begin position="24"/>
        <end position="66"/>
    </location>
</feature>
<feature type="signal peptide" evidence="1">
    <location>
        <begin position="1"/>
        <end position="23"/>
    </location>
</feature>
<dbReference type="Proteomes" id="UP000887565">
    <property type="component" value="Unplaced"/>
</dbReference>
<keyword evidence="1" id="KW-0732">Signal</keyword>
<accession>A0A915JBJ1</accession>
<keyword evidence="2" id="KW-1185">Reference proteome</keyword>
<reference evidence="3" key="1">
    <citation type="submission" date="2022-11" db="UniProtKB">
        <authorList>
            <consortium name="WormBaseParasite"/>
        </authorList>
    </citation>
    <scope>IDENTIFICATION</scope>
</reference>
<evidence type="ECO:0000313" key="2">
    <source>
        <dbReference type="Proteomes" id="UP000887565"/>
    </source>
</evidence>
<name>A0A915JBJ1_ROMCU</name>
<protein>
    <submittedName>
        <fullName evidence="3">Secreted protein</fullName>
    </submittedName>
</protein>